<dbReference type="RefSeq" id="WP_072753349.1">
    <property type="nucleotide sequence ID" value="NZ_FOAW01000026.1"/>
</dbReference>
<dbReference type="InterPro" id="IPR036188">
    <property type="entry name" value="FAD/NAD-bd_sf"/>
</dbReference>
<dbReference type="Proteomes" id="UP000198677">
    <property type="component" value="Unassembled WGS sequence"/>
</dbReference>
<accession>A0A1H7WD88</accession>
<keyword evidence="2" id="KW-1185">Reference proteome</keyword>
<proteinExistence type="predicted"/>
<sequence>MSTTTSQPDHEIVVIGAGPGGIAAGALLKRAGIEEFTILERAGEVGGSWRENTYPGISVDVPAFAYQYSFARKADWPTLFPTGAEVQAYHQDVARRYGLYRHLRFHTEVVREVWDETHRRWALHTADNEIITARFVISAVGAFLRPKVDSGIKGLDDFAGVVQSPATWDHALDMAGKRVAVVGTGASSVQITPAIAPEVDHLDVFQRTPVWCVPKPNYPVPRWFQAALRVPGVAAAQSGMILLGLEPIARLATYLPLTVAKPLMAAFDAVAKRIYRAYLRRTVDDPATAAALTPGYGPMAKRLTLSTGYPAVFNRDNVRLVTDDIDQFIEQGIRTSDGTEHQYDVIVLATGYEMHTEPESYAEGTVVGRDGFDLGQFFGANGVQAYEGVAIAGLPNRWMLVGPYSLSDIGWHGMVETTASHAIRAIAEARRRRASTVEVSEQAHAAYHAEVSKRGQVLRHYIESQGVPTYYRNSHGDTPYFRPAGALETRWRGRHFPFADYDFDAEHQVPGRRVDAPGLP</sequence>
<dbReference type="Pfam" id="PF13738">
    <property type="entry name" value="Pyr_redox_3"/>
    <property type="match status" value="1"/>
</dbReference>
<evidence type="ECO:0000313" key="1">
    <source>
        <dbReference type="EMBL" id="SEM19562.1"/>
    </source>
</evidence>
<dbReference type="AlphaFoldDB" id="A0A1H7WD88"/>
<dbReference type="PANTHER" id="PTHR42877:SF4">
    <property type="entry name" value="FAD_NAD(P)-BINDING DOMAIN-CONTAINING PROTEIN-RELATED"/>
    <property type="match status" value="1"/>
</dbReference>
<name>A0A1H7WD88_9NOCA</name>
<dbReference type="PRINTS" id="PR00469">
    <property type="entry name" value="PNDRDTASEII"/>
</dbReference>
<dbReference type="EMBL" id="FOAW01000026">
    <property type="protein sequence ID" value="SEM19562.1"/>
    <property type="molecule type" value="Genomic_DNA"/>
</dbReference>
<dbReference type="OrthoDB" id="5168853at2"/>
<dbReference type="Gene3D" id="3.50.50.60">
    <property type="entry name" value="FAD/NAD(P)-binding domain"/>
    <property type="match status" value="3"/>
</dbReference>
<dbReference type="PRINTS" id="PR00368">
    <property type="entry name" value="FADPNR"/>
</dbReference>
<protein>
    <submittedName>
        <fullName evidence="1">Predicted flavoprotein CzcO associated with the cation diffusion facilitator CzcD</fullName>
    </submittedName>
</protein>
<dbReference type="InterPro" id="IPR051209">
    <property type="entry name" value="FAD-bind_Monooxygenase_sf"/>
</dbReference>
<evidence type="ECO:0000313" key="2">
    <source>
        <dbReference type="Proteomes" id="UP000198677"/>
    </source>
</evidence>
<gene>
    <name evidence="1" type="ORF">SAMN05444583_12636</name>
</gene>
<dbReference type="SUPFAM" id="SSF51905">
    <property type="entry name" value="FAD/NAD(P)-binding domain"/>
    <property type="match status" value="2"/>
</dbReference>
<reference evidence="2" key="1">
    <citation type="submission" date="2016-10" db="EMBL/GenBank/DDBJ databases">
        <authorList>
            <person name="Varghese N."/>
            <person name="Submissions S."/>
        </authorList>
    </citation>
    <scope>NUCLEOTIDE SEQUENCE [LARGE SCALE GENOMIC DNA]</scope>
    <source>
        <strain evidence="2">DSM 44675</strain>
    </source>
</reference>
<dbReference type="PANTHER" id="PTHR42877">
    <property type="entry name" value="L-ORNITHINE N(5)-MONOOXYGENASE-RELATED"/>
    <property type="match status" value="1"/>
</dbReference>
<organism evidence="1 2">
    <name type="scientific">Rhodococcus maanshanensis</name>
    <dbReference type="NCBI Taxonomy" id="183556"/>
    <lineage>
        <taxon>Bacteria</taxon>
        <taxon>Bacillati</taxon>
        <taxon>Actinomycetota</taxon>
        <taxon>Actinomycetes</taxon>
        <taxon>Mycobacteriales</taxon>
        <taxon>Nocardiaceae</taxon>
        <taxon>Rhodococcus</taxon>
    </lineage>
</organism>